<dbReference type="SUPFAM" id="SSF141371">
    <property type="entry name" value="PilZ domain-like"/>
    <property type="match status" value="1"/>
</dbReference>
<dbReference type="EMBL" id="FQZU01000010">
    <property type="protein sequence ID" value="SHJ67310.1"/>
    <property type="molecule type" value="Genomic_DNA"/>
</dbReference>
<evidence type="ECO:0000259" key="1">
    <source>
        <dbReference type="Pfam" id="PF07238"/>
    </source>
</evidence>
<protein>
    <submittedName>
        <fullName evidence="2">PilZ domain-containing protein</fullName>
    </submittedName>
</protein>
<feature type="domain" description="PilZ" evidence="1">
    <location>
        <begin position="7"/>
        <end position="128"/>
    </location>
</feature>
<accession>A0A1M6L7Z8</accession>
<dbReference type="Proteomes" id="UP000183994">
    <property type="component" value="Unassembled WGS sequence"/>
</dbReference>
<dbReference type="Pfam" id="PF07238">
    <property type="entry name" value="PilZ"/>
    <property type="match status" value="1"/>
</dbReference>
<dbReference type="AlphaFoldDB" id="A0A1M6L7Z8"/>
<evidence type="ECO:0000313" key="2">
    <source>
        <dbReference type="EMBL" id="SHJ67310.1"/>
    </source>
</evidence>
<dbReference type="GO" id="GO:0035438">
    <property type="term" value="F:cyclic-di-GMP binding"/>
    <property type="evidence" value="ECO:0007669"/>
    <property type="project" value="InterPro"/>
</dbReference>
<dbReference type="InterPro" id="IPR009875">
    <property type="entry name" value="PilZ_domain"/>
</dbReference>
<organism evidence="2 3">
    <name type="scientific">Desulfatibacillum alkenivorans DSM 16219</name>
    <dbReference type="NCBI Taxonomy" id="1121393"/>
    <lineage>
        <taxon>Bacteria</taxon>
        <taxon>Pseudomonadati</taxon>
        <taxon>Thermodesulfobacteriota</taxon>
        <taxon>Desulfobacteria</taxon>
        <taxon>Desulfobacterales</taxon>
        <taxon>Desulfatibacillaceae</taxon>
        <taxon>Desulfatibacillum</taxon>
    </lineage>
</organism>
<gene>
    <name evidence="2" type="ORF">SAMN02745216_02059</name>
</gene>
<reference evidence="3" key="1">
    <citation type="submission" date="2016-11" db="EMBL/GenBank/DDBJ databases">
        <authorList>
            <person name="Varghese N."/>
            <person name="Submissions S."/>
        </authorList>
    </citation>
    <scope>NUCLEOTIDE SEQUENCE [LARGE SCALE GENOMIC DNA]</scope>
    <source>
        <strain evidence="3">DSM 16219</strain>
    </source>
</reference>
<name>A0A1M6L7Z8_9BACT</name>
<sequence length="130" mass="14459">MNDFNGDRRKFPRFSKTISVDINGRIFPVSEKLEHEAEGKDISVSGLSFSSPSPYDVGAKLSMAFRITNSEADDNQTGVTISRASNPISCKVEVVRNDKDDETGDYRVGVKFIDIAGDDYRVLIRHLAKD</sequence>
<dbReference type="OrthoDB" id="5465017at2"/>
<evidence type="ECO:0000313" key="3">
    <source>
        <dbReference type="Proteomes" id="UP000183994"/>
    </source>
</evidence>
<dbReference type="Gene3D" id="2.40.10.220">
    <property type="entry name" value="predicted glycosyltransferase like domains"/>
    <property type="match status" value="1"/>
</dbReference>
<proteinExistence type="predicted"/>
<dbReference type="RefSeq" id="WP_073475489.1">
    <property type="nucleotide sequence ID" value="NZ_FQZU01000010.1"/>
</dbReference>
<keyword evidence="3" id="KW-1185">Reference proteome</keyword>